<sequence>MKNKIALLEKNLNALYSARDTMPSRAEVDKQIIKLREEIKTAKQSLNRMIQNAVAQKKHRDVGRPNLESNQPSLLKTIADIALFGSAADDRRRTESIRSVKTLNELTQELRKIGFDISRSGTYLRLIPRKSNTAEGRRHVSTVPVKLIRAQTDHHKSHLDSKFAETSIHYLENIASILGPDQVFFISQDDKARVPIGVTAANKQAPLLMHMEYRIKLPDHDWVIAERHKLIPSVYAGIKITSSMLGQPQAVGYSGPTYIAIRSGKHSSSTAYTHAQDFETLLELEEFRPLAKTDHGLIKPVVIMTVDGGPDENPRYEKVIGFAIQHFKRHDLDALFLATNAPGRSAYNRVERRMAPLSRELAGLILPHDHFGSHLDERGVTIDEHLERSNFEFAGNVLAEVWSSMEIDGYNVTAKYVGAEHHDVEWLDENDVDIPKSDESEQTHNTEQQSKQSNVIENLESWIRVSWTEDC</sequence>
<reference evidence="3" key="1">
    <citation type="submission" date="2022-03" db="EMBL/GenBank/DDBJ databases">
        <authorList>
            <person name="Tunstrom K."/>
        </authorList>
    </citation>
    <scope>NUCLEOTIDE SEQUENCE</scope>
</reference>
<organism evidence="3 4">
    <name type="scientific">Euphydryas editha</name>
    <name type="common">Edith's checkerspot</name>
    <dbReference type="NCBI Taxonomy" id="104508"/>
    <lineage>
        <taxon>Eukaryota</taxon>
        <taxon>Metazoa</taxon>
        <taxon>Ecdysozoa</taxon>
        <taxon>Arthropoda</taxon>
        <taxon>Hexapoda</taxon>
        <taxon>Insecta</taxon>
        <taxon>Pterygota</taxon>
        <taxon>Neoptera</taxon>
        <taxon>Endopterygota</taxon>
        <taxon>Lepidoptera</taxon>
        <taxon>Glossata</taxon>
        <taxon>Ditrysia</taxon>
        <taxon>Papilionoidea</taxon>
        <taxon>Nymphalidae</taxon>
        <taxon>Nymphalinae</taxon>
        <taxon>Euphydryas</taxon>
    </lineage>
</organism>
<gene>
    <name evidence="3" type="ORF">EEDITHA_LOCUS377</name>
</gene>
<dbReference type="PANTHER" id="PTHR46954">
    <property type="entry name" value="C2H2-TYPE DOMAIN-CONTAINING PROTEIN"/>
    <property type="match status" value="1"/>
</dbReference>
<feature type="compositionally biased region" description="Basic and acidic residues" evidence="2">
    <location>
        <begin position="434"/>
        <end position="444"/>
    </location>
</feature>
<comment type="caution">
    <text evidence="3">The sequence shown here is derived from an EMBL/GenBank/DDBJ whole genome shotgun (WGS) entry which is preliminary data.</text>
</comment>
<keyword evidence="4" id="KW-1185">Reference proteome</keyword>
<dbReference type="Proteomes" id="UP001153954">
    <property type="component" value="Unassembled WGS sequence"/>
</dbReference>
<evidence type="ECO:0000313" key="4">
    <source>
        <dbReference type="Proteomes" id="UP001153954"/>
    </source>
</evidence>
<feature type="region of interest" description="Disordered" evidence="2">
    <location>
        <begin position="434"/>
        <end position="453"/>
    </location>
</feature>
<name>A0AAU9TG17_EUPED</name>
<protein>
    <submittedName>
        <fullName evidence="3">Uncharacterized protein</fullName>
    </submittedName>
</protein>
<feature type="coiled-coil region" evidence="1">
    <location>
        <begin position="25"/>
        <end position="56"/>
    </location>
</feature>
<keyword evidence="1" id="KW-0175">Coiled coil</keyword>
<dbReference type="PANTHER" id="PTHR46954:SF1">
    <property type="entry name" value="C2H2-TYPE DOMAIN-CONTAINING PROTEIN"/>
    <property type="match status" value="1"/>
</dbReference>
<dbReference type="AlphaFoldDB" id="A0AAU9TG17"/>
<proteinExistence type="predicted"/>
<accession>A0AAU9TG17</accession>
<evidence type="ECO:0000256" key="2">
    <source>
        <dbReference type="SAM" id="MobiDB-lite"/>
    </source>
</evidence>
<dbReference type="EMBL" id="CAKOGL010000001">
    <property type="protein sequence ID" value="CAH2083735.1"/>
    <property type="molecule type" value="Genomic_DNA"/>
</dbReference>
<evidence type="ECO:0000313" key="3">
    <source>
        <dbReference type="EMBL" id="CAH2083735.1"/>
    </source>
</evidence>
<evidence type="ECO:0000256" key="1">
    <source>
        <dbReference type="SAM" id="Coils"/>
    </source>
</evidence>